<dbReference type="InterPro" id="IPR013517">
    <property type="entry name" value="FG-GAP"/>
</dbReference>
<dbReference type="PANTHER" id="PTHR33734:SF22">
    <property type="entry name" value="MEMBRANE-BOUND LYTIC MUREIN TRANSGLYCOSYLASE D"/>
    <property type="match status" value="1"/>
</dbReference>
<feature type="domain" description="LysM" evidence="2">
    <location>
        <begin position="346"/>
        <end position="390"/>
    </location>
</feature>
<dbReference type="Pfam" id="PF13517">
    <property type="entry name" value="FG-GAP_3"/>
    <property type="match status" value="1"/>
</dbReference>
<evidence type="ECO:0000256" key="1">
    <source>
        <dbReference type="ARBA" id="ARBA00022729"/>
    </source>
</evidence>
<dbReference type="InterPro" id="IPR018392">
    <property type="entry name" value="LysM"/>
</dbReference>
<comment type="caution">
    <text evidence="3">The sequence shown here is derived from an EMBL/GenBank/DDBJ whole genome shotgun (WGS) entry which is preliminary data.</text>
</comment>
<keyword evidence="4" id="KW-1185">Reference proteome</keyword>
<dbReference type="InterPro" id="IPR036779">
    <property type="entry name" value="LysM_dom_sf"/>
</dbReference>
<dbReference type="SUPFAM" id="SSF69318">
    <property type="entry name" value="Integrin alpha N-terminal domain"/>
    <property type="match status" value="1"/>
</dbReference>
<gene>
    <name evidence="3" type="ORF">GFC01_07130</name>
</gene>
<dbReference type="PANTHER" id="PTHR33734">
    <property type="entry name" value="LYSM DOMAIN-CONTAINING GPI-ANCHORED PROTEIN 2"/>
    <property type="match status" value="1"/>
</dbReference>
<dbReference type="SUPFAM" id="SSF54106">
    <property type="entry name" value="LysM domain"/>
    <property type="match status" value="1"/>
</dbReference>
<protein>
    <submittedName>
        <fullName evidence="3">LysM peptidoglycan-binding domain-containing protein</fullName>
    </submittedName>
</protein>
<dbReference type="SMART" id="SM00257">
    <property type="entry name" value="LysM"/>
    <property type="match status" value="1"/>
</dbReference>
<evidence type="ECO:0000313" key="3">
    <source>
        <dbReference type="EMBL" id="MQL52043.1"/>
    </source>
</evidence>
<evidence type="ECO:0000313" key="4">
    <source>
        <dbReference type="Proteomes" id="UP000441717"/>
    </source>
</evidence>
<dbReference type="Gene3D" id="3.10.350.10">
    <property type="entry name" value="LysM domain"/>
    <property type="match status" value="1"/>
</dbReference>
<dbReference type="Pfam" id="PF01476">
    <property type="entry name" value="LysM"/>
    <property type="match status" value="1"/>
</dbReference>
<dbReference type="Proteomes" id="UP000441717">
    <property type="component" value="Unassembled WGS sequence"/>
</dbReference>
<dbReference type="InterPro" id="IPR028994">
    <property type="entry name" value="Integrin_alpha_N"/>
</dbReference>
<evidence type="ECO:0000259" key="2">
    <source>
        <dbReference type="PROSITE" id="PS51782"/>
    </source>
</evidence>
<dbReference type="EMBL" id="WHYR01000015">
    <property type="protein sequence ID" value="MQL52043.1"/>
    <property type="molecule type" value="Genomic_DNA"/>
</dbReference>
<accession>A0A6N7IR28</accession>
<reference evidence="3 4" key="1">
    <citation type="submission" date="2019-10" db="EMBL/GenBank/DDBJ databases">
        <title>Comparative genomics of sulfur disproportionating microorganisms.</title>
        <authorList>
            <person name="Ward L.M."/>
            <person name="Bertran E."/>
            <person name="Johnston D."/>
        </authorList>
    </citation>
    <scope>NUCLEOTIDE SEQUENCE [LARGE SCALE GENOMIC DNA]</scope>
    <source>
        <strain evidence="3 4">DSM 14055</strain>
    </source>
</reference>
<dbReference type="PROSITE" id="PS51782">
    <property type="entry name" value="LYSM"/>
    <property type="match status" value="1"/>
</dbReference>
<dbReference type="CDD" id="cd00118">
    <property type="entry name" value="LysM"/>
    <property type="match status" value="1"/>
</dbReference>
<proteinExistence type="predicted"/>
<dbReference type="OrthoDB" id="1785329at2"/>
<sequence length="393" mass="41488">MAESMKYHRGGAEMVKDPQWETRVNQEPVLVGSGRIFTGEGDVAAASGRRIGVFAPENNIYRQQAVIESPAAVLSLAVGLGNRTPDQVVAGTPDRILTWSAQNGTIVPFWSTAPEAEARFVHLALGDVNGDGRADIVAAAAGTGAFYVYEQPAEPSAGMTMQLLTIRLVPGTPHKVAVVERAGALPLIAVAYQEEGRWGIGTFYYTERGFEAGPELTGLPAGMTAMTAGRFTGAPGQDLAWGGDDGRVRILTVNETISTVLTTERLGGTITALTAGTWAGQEVMGAGTPEGQVFFYRAPVISPSPDRVLSTGAVNDLTLTPGGRLAVGTRDGRVQVFWMPLASSGFPYLVQPGDTLWALAQRYHTTVAAIAGINGLVQPDRIYPGEILIIPQA</sequence>
<keyword evidence="1" id="KW-0732">Signal</keyword>
<organism evidence="3 4">
    <name type="scientific">Desulfofundulus thermobenzoicus</name>
    <dbReference type="NCBI Taxonomy" id="29376"/>
    <lineage>
        <taxon>Bacteria</taxon>
        <taxon>Bacillati</taxon>
        <taxon>Bacillota</taxon>
        <taxon>Clostridia</taxon>
        <taxon>Eubacteriales</taxon>
        <taxon>Peptococcaceae</taxon>
        <taxon>Desulfofundulus</taxon>
    </lineage>
</organism>
<dbReference type="AlphaFoldDB" id="A0A6N7IR28"/>
<name>A0A6N7IR28_9FIRM</name>